<name>A0A7W9ET57_9SPHN</name>
<feature type="compositionally biased region" description="Polar residues" evidence="1">
    <location>
        <begin position="31"/>
        <end position="42"/>
    </location>
</feature>
<dbReference type="Proteomes" id="UP000546200">
    <property type="component" value="Unassembled WGS sequence"/>
</dbReference>
<dbReference type="EMBL" id="JACIJK010000002">
    <property type="protein sequence ID" value="MBB5713826.1"/>
    <property type="molecule type" value="Genomic_DNA"/>
</dbReference>
<evidence type="ECO:0000256" key="1">
    <source>
        <dbReference type="SAM" id="MobiDB-lite"/>
    </source>
</evidence>
<proteinExistence type="predicted"/>
<comment type="caution">
    <text evidence="2">The sequence shown here is derived from an EMBL/GenBank/DDBJ whole genome shotgun (WGS) entry which is preliminary data.</text>
</comment>
<reference evidence="2 3" key="1">
    <citation type="submission" date="2020-08" db="EMBL/GenBank/DDBJ databases">
        <title>Genomic Encyclopedia of Type Strains, Phase IV (KMG-IV): sequencing the most valuable type-strain genomes for metagenomic binning, comparative biology and taxonomic classification.</title>
        <authorList>
            <person name="Goeker M."/>
        </authorList>
    </citation>
    <scope>NUCLEOTIDE SEQUENCE [LARGE SCALE GENOMIC DNA]</scope>
    <source>
        <strain evidence="2 3">DSM 100044</strain>
    </source>
</reference>
<dbReference type="AlphaFoldDB" id="A0A7W9ET57"/>
<gene>
    <name evidence="2" type="ORF">FHS94_000649</name>
</gene>
<protein>
    <submittedName>
        <fullName evidence="2">Uncharacterized protein</fullName>
    </submittedName>
</protein>
<evidence type="ECO:0000313" key="3">
    <source>
        <dbReference type="Proteomes" id="UP000546200"/>
    </source>
</evidence>
<keyword evidence="3" id="KW-1185">Reference proteome</keyword>
<accession>A0A7W9ET57</accession>
<feature type="compositionally biased region" description="Basic and acidic residues" evidence="1">
    <location>
        <begin position="62"/>
        <end position="71"/>
    </location>
</feature>
<evidence type="ECO:0000313" key="2">
    <source>
        <dbReference type="EMBL" id="MBB5713826.1"/>
    </source>
</evidence>
<organism evidence="2 3">
    <name type="scientific">Sphingomonas aerophila</name>
    <dbReference type="NCBI Taxonomy" id="1344948"/>
    <lineage>
        <taxon>Bacteria</taxon>
        <taxon>Pseudomonadati</taxon>
        <taxon>Pseudomonadota</taxon>
        <taxon>Alphaproteobacteria</taxon>
        <taxon>Sphingomonadales</taxon>
        <taxon>Sphingomonadaceae</taxon>
        <taxon>Sphingomonas</taxon>
    </lineage>
</organism>
<sequence>MREPAQKPALPVMMAIRDRVLTVLDRMFGTNSNDGSSLSSRTPFHYPGQPVFEPFGPKSNRQRNERVEGAS</sequence>
<feature type="region of interest" description="Disordered" evidence="1">
    <location>
        <begin position="31"/>
        <end position="71"/>
    </location>
</feature>